<dbReference type="Pfam" id="PF07714">
    <property type="entry name" value="PK_Tyr_Ser-Thr"/>
    <property type="match status" value="1"/>
</dbReference>
<dbReference type="GO" id="GO:0005524">
    <property type="term" value="F:ATP binding"/>
    <property type="evidence" value="ECO:0007669"/>
    <property type="project" value="InterPro"/>
</dbReference>
<dbReference type="AlphaFoldDB" id="A0A2H3IUW2"/>
<dbReference type="GO" id="GO:0004674">
    <property type="term" value="F:protein serine/threonine kinase activity"/>
    <property type="evidence" value="ECO:0007669"/>
    <property type="project" value="TreeGrafter"/>
</dbReference>
<dbReference type="InterPro" id="IPR008271">
    <property type="entry name" value="Ser/Thr_kinase_AS"/>
</dbReference>
<keyword evidence="2" id="KW-0418">Kinase</keyword>
<gene>
    <name evidence="2" type="ORF">WOLCODRAFT_63864</name>
</gene>
<sequence length="255" mass="28829">LIKEALIWKQLRHPNTVPFLGVIADDAHPFCYIVSPWMSNGHLTQYLAECPNADRLALINDIARGVDYLHSNNVVHGDLKGTNILIDDTGHACLSDFGISRMRIELSYATCSASVAGLTWTYAAPERVEPEAYGLEREHLLKESDIYSLSLVIWELFAGRKPFWGSCGSVIRQIMQGERPLRTKETARNGLSDEIWEIMTQSWQPDYKSRPPIGKILRRFQTILARSDSATKVPSDLYRLALLPIPCFRVFADLL</sequence>
<dbReference type="InterPro" id="IPR011009">
    <property type="entry name" value="Kinase-like_dom_sf"/>
</dbReference>
<proteinExistence type="predicted"/>
<protein>
    <submittedName>
        <fullName evidence="2">Kinase-like protein</fullName>
    </submittedName>
</protein>
<dbReference type="SMART" id="SM00220">
    <property type="entry name" value="S_TKc"/>
    <property type="match status" value="1"/>
</dbReference>
<dbReference type="OrthoDB" id="3265205at2759"/>
<name>A0A2H3IUW2_WOLCO</name>
<evidence type="ECO:0000259" key="1">
    <source>
        <dbReference type="PROSITE" id="PS50011"/>
    </source>
</evidence>
<feature type="domain" description="Protein kinase" evidence="1">
    <location>
        <begin position="1"/>
        <end position="224"/>
    </location>
</feature>
<dbReference type="SUPFAM" id="SSF56112">
    <property type="entry name" value="Protein kinase-like (PK-like)"/>
    <property type="match status" value="1"/>
</dbReference>
<dbReference type="PROSITE" id="PS00108">
    <property type="entry name" value="PROTEIN_KINASE_ST"/>
    <property type="match status" value="1"/>
</dbReference>
<evidence type="ECO:0000313" key="2">
    <source>
        <dbReference type="EMBL" id="PCH33215.1"/>
    </source>
</evidence>
<accession>A0A2H3IUW2</accession>
<dbReference type="Gene3D" id="1.10.510.10">
    <property type="entry name" value="Transferase(Phosphotransferase) domain 1"/>
    <property type="match status" value="1"/>
</dbReference>
<dbReference type="STRING" id="742152.A0A2H3IUW2"/>
<organism evidence="2 3">
    <name type="scientific">Wolfiporia cocos (strain MD-104)</name>
    <name type="common">Brown rot fungus</name>
    <dbReference type="NCBI Taxonomy" id="742152"/>
    <lineage>
        <taxon>Eukaryota</taxon>
        <taxon>Fungi</taxon>
        <taxon>Dikarya</taxon>
        <taxon>Basidiomycota</taxon>
        <taxon>Agaricomycotina</taxon>
        <taxon>Agaricomycetes</taxon>
        <taxon>Polyporales</taxon>
        <taxon>Phaeolaceae</taxon>
        <taxon>Wolfiporia</taxon>
    </lineage>
</organism>
<dbReference type="InterPro" id="IPR051681">
    <property type="entry name" value="Ser/Thr_Kinases-Pseudokinases"/>
</dbReference>
<reference evidence="2 3" key="1">
    <citation type="journal article" date="2012" name="Science">
        <title>The Paleozoic origin of enzymatic lignin decomposition reconstructed from 31 fungal genomes.</title>
        <authorList>
            <person name="Floudas D."/>
            <person name="Binder M."/>
            <person name="Riley R."/>
            <person name="Barry K."/>
            <person name="Blanchette R.A."/>
            <person name="Henrissat B."/>
            <person name="Martinez A.T."/>
            <person name="Otillar R."/>
            <person name="Spatafora J.W."/>
            <person name="Yadav J.S."/>
            <person name="Aerts A."/>
            <person name="Benoit I."/>
            <person name="Boyd A."/>
            <person name="Carlson A."/>
            <person name="Copeland A."/>
            <person name="Coutinho P.M."/>
            <person name="de Vries R.P."/>
            <person name="Ferreira P."/>
            <person name="Findley K."/>
            <person name="Foster B."/>
            <person name="Gaskell J."/>
            <person name="Glotzer D."/>
            <person name="Gorecki P."/>
            <person name="Heitman J."/>
            <person name="Hesse C."/>
            <person name="Hori C."/>
            <person name="Igarashi K."/>
            <person name="Jurgens J.A."/>
            <person name="Kallen N."/>
            <person name="Kersten P."/>
            <person name="Kohler A."/>
            <person name="Kuees U."/>
            <person name="Kumar T.K.A."/>
            <person name="Kuo A."/>
            <person name="LaButti K."/>
            <person name="Larrondo L.F."/>
            <person name="Lindquist E."/>
            <person name="Ling A."/>
            <person name="Lombard V."/>
            <person name="Lucas S."/>
            <person name="Lundell T."/>
            <person name="Martin R."/>
            <person name="McLaughlin D.J."/>
            <person name="Morgenstern I."/>
            <person name="Morin E."/>
            <person name="Murat C."/>
            <person name="Nagy L.G."/>
            <person name="Nolan M."/>
            <person name="Ohm R.A."/>
            <person name="Patyshakuliyeva A."/>
            <person name="Rokas A."/>
            <person name="Ruiz-Duenas F.J."/>
            <person name="Sabat G."/>
            <person name="Salamov A."/>
            <person name="Samejima M."/>
            <person name="Schmutz J."/>
            <person name="Slot J.C."/>
            <person name="St John F."/>
            <person name="Stenlid J."/>
            <person name="Sun H."/>
            <person name="Sun S."/>
            <person name="Syed K."/>
            <person name="Tsang A."/>
            <person name="Wiebenga A."/>
            <person name="Young D."/>
            <person name="Pisabarro A."/>
            <person name="Eastwood D.C."/>
            <person name="Martin F."/>
            <person name="Cullen D."/>
            <person name="Grigoriev I.V."/>
            <person name="Hibbett D.S."/>
        </authorList>
    </citation>
    <scope>NUCLEOTIDE SEQUENCE [LARGE SCALE GENOMIC DNA]</scope>
    <source>
        <strain evidence="2 3">MD-104</strain>
    </source>
</reference>
<dbReference type="InterPro" id="IPR000719">
    <property type="entry name" value="Prot_kinase_dom"/>
</dbReference>
<dbReference type="Proteomes" id="UP000218811">
    <property type="component" value="Unassembled WGS sequence"/>
</dbReference>
<feature type="non-terminal residue" evidence="2">
    <location>
        <position position="1"/>
    </location>
</feature>
<evidence type="ECO:0000313" key="3">
    <source>
        <dbReference type="Proteomes" id="UP000218811"/>
    </source>
</evidence>
<keyword evidence="3" id="KW-1185">Reference proteome</keyword>
<dbReference type="PANTHER" id="PTHR44329">
    <property type="entry name" value="SERINE/THREONINE-PROTEIN KINASE TNNI3K-RELATED"/>
    <property type="match status" value="1"/>
</dbReference>
<dbReference type="InterPro" id="IPR001245">
    <property type="entry name" value="Ser-Thr/Tyr_kinase_cat_dom"/>
</dbReference>
<dbReference type="OMA" id="MAPELYV"/>
<dbReference type="PROSITE" id="PS50011">
    <property type="entry name" value="PROTEIN_KINASE_DOM"/>
    <property type="match status" value="1"/>
</dbReference>
<dbReference type="EMBL" id="KB467831">
    <property type="protein sequence ID" value="PCH33215.1"/>
    <property type="molecule type" value="Genomic_DNA"/>
</dbReference>
<dbReference type="PIRSF" id="PIRSF000654">
    <property type="entry name" value="Integrin-linked_kinase"/>
    <property type="match status" value="1"/>
</dbReference>
<keyword evidence="2" id="KW-0808">Transferase</keyword>